<dbReference type="AlphaFoldDB" id="A0A8D8R3H6"/>
<reference evidence="1" key="1">
    <citation type="submission" date="2021-05" db="EMBL/GenBank/DDBJ databases">
        <authorList>
            <person name="Alioto T."/>
            <person name="Alioto T."/>
            <person name="Gomez Garrido J."/>
        </authorList>
    </citation>
    <scope>NUCLEOTIDE SEQUENCE</scope>
</reference>
<accession>A0A8D8R3H6</accession>
<sequence>MWQLCTSYGRRYYLCGLELREINILYYNISNQIKIQIVGLFIKPRNSIFAIFQERVKAETHIIIIYSKSEPLPLTNKAPTVELRDFTFVDRSYEVFESLIA</sequence>
<proteinExistence type="predicted"/>
<organism evidence="1">
    <name type="scientific">Cacopsylla melanoneura</name>
    <dbReference type="NCBI Taxonomy" id="428564"/>
    <lineage>
        <taxon>Eukaryota</taxon>
        <taxon>Metazoa</taxon>
        <taxon>Ecdysozoa</taxon>
        <taxon>Arthropoda</taxon>
        <taxon>Hexapoda</taxon>
        <taxon>Insecta</taxon>
        <taxon>Pterygota</taxon>
        <taxon>Neoptera</taxon>
        <taxon>Paraneoptera</taxon>
        <taxon>Hemiptera</taxon>
        <taxon>Sternorrhyncha</taxon>
        <taxon>Psylloidea</taxon>
        <taxon>Psyllidae</taxon>
        <taxon>Psyllinae</taxon>
        <taxon>Cacopsylla</taxon>
    </lineage>
</organism>
<name>A0A8D8R3H6_9HEMI</name>
<protein>
    <submittedName>
        <fullName evidence="1">Uncharacterized protein</fullName>
    </submittedName>
</protein>
<dbReference type="EMBL" id="HBUF01121393">
    <property type="protein sequence ID" value="CAG6642236.1"/>
    <property type="molecule type" value="Transcribed_RNA"/>
</dbReference>
<evidence type="ECO:0000313" key="1">
    <source>
        <dbReference type="EMBL" id="CAG6642236.1"/>
    </source>
</evidence>